<dbReference type="InterPro" id="IPR028116">
    <property type="entry name" value="Cis-CaaD-like"/>
</dbReference>
<dbReference type="RefSeq" id="XP_005650667.1">
    <property type="nucleotide sequence ID" value="XM_005650610.1"/>
</dbReference>
<accession>I0Z654</accession>
<comment type="caution">
    <text evidence="2">The sequence shown here is derived from an EMBL/GenBank/DDBJ whole genome shotgun (WGS) entry which is preliminary data.</text>
</comment>
<dbReference type="Gene3D" id="3.30.429.10">
    <property type="entry name" value="Macrophage Migration Inhibitory Factor"/>
    <property type="match status" value="2"/>
</dbReference>
<dbReference type="eggNOG" id="ENOG502SIGP">
    <property type="taxonomic scope" value="Eukaryota"/>
</dbReference>
<organism evidence="2 3">
    <name type="scientific">Coccomyxa subellipsoidea (strain C-169)</name>
    <name type="common">Green microalga</name>
    <dbReference type="NCBI Taxonomy" id="574566"/>
    <lineage>
        <taxon>Eukaryota</taxon>
        <taxon>Viridiplantae</taxon>
        <taxon>Chlorophyta</taxon>
        <taxon>core chlorophytes</taxon>
        <taxon>Trebouxiophyceae</taxon>
        <taxon>Trebouxiophyceae incertae sedis</taxon>
        <taxon>Coccomyxaceae</taxon>
        <taxon>Coccomyxa</taxon>
        <taxon>Coccomyxa subellipsoidea</taxon>
    </lineage>
</organism>
<evidence type="ECO:0000313" key="3">
    <source>
        <dbReference type="Proteomes" id="UP000007264"/>
    </source>
</evidence>
<gene>
    <name evidence="2" type="ORF">COCSUDRAFT_61117</name>
</gene>
<proteinExistence type="predicted"/>
<protein>
    <recommendedName>
        <fullName evidence="1">Tautomerase cis-CaaD-like domain-containing protein</fullName>
    </recommendedName>
</protein>
<evidence type="ECO:0000313" key="2">
    <source>
        <dbReference type="EMBL" id="EIE26123.1"/>
    </source>
</evidence>
<name>I0Z654_COCSC</name>
<reference evidence="2 3" key="1">
    <citation type="journal article" date="2012" name="Genome Biol.">
        <title>The genome of the polar eukaryotic microalga coccomyxa subellipsoidea reveals traits of cold adaptation.</title>
        <authorList>
            <person name="Blanc G."/>
            <person name="Agarkova I."/>
            <person name="Grimwood J."/>
            <person name="Kuo A."/>
            <person name="Brueggeman A."/>
            <person name="Dunigan D."/>
            <person name="Gurnon J."/>
            <person name="Ladunga I."/>
            <person name="Lindquist E."/>
            <person name="Lucas S."/>
            <person name="Pangilinan J."/>
            <person name="Proschold T."/>
            <person name="Salamov A."/>
            <person name="Schmutz J."/>
            <person name="Weeks D."/>
            <person name="Yamada T."/>
            <person name="Claverie J.M."/>
            <person name="Grigoriev I."/>
            <person name="Van Etten J."/>
            <person name="Lomsadze A."/>
            <person name="Borodovsky M."/>
        </authorList>
    </citation>
    <scope>NUCLEOTIDE SEQUENCE [LARGE SCALE GENOMIC DNA]</scope>
    <source>
        <strain evidence="2 3">C-169</strain>
    </source>
</reference>
<keyword evidence="3" id="KW-1185">Reference proteome</keyword>
<dbReference type="SUPFAM" id="SSF55331">
    <property type="entry name" value="Tautomerase/MIF"/>
    <property type="match status" value="1"/>
</dbReference>
<dbReference type="AlphaFoldDB" id="I0Z654"/>
<dbReference type="InterPro" id="IPR014347">
    <property type="entry name" value="Tautomerase/MIF_sf"/>
</dbReference>
<dbReference type="GeneID" id="17044127"/>
<dbReference type="EMBL" id="AGSI01000003">
    <property type="protein sequence ID" value="EIE26123.1"/>
    <property type="molecule type" value="Genomic_DNA"/>
</dbReference>
<dbReference type="OrthoDB" id="2129288at2759"/>
<feature type="domain" description="Tautomerase cis-CaaD-like" evidence="1">
    <location>
        <begin position="1"/>
        <end position="62"/>
    </location>
</feature>
<dbReference type="KEGG" id="csl:COCSUDRAFT_61117"/>
<dbReference type="Proteomes" id="UP000007264">
    <property type="component" value="Unassembled WGS sequence"/>
</dbReference>
<evidence type="ECO:0000259" key="1">
    <source>
        <dbReference type="Pfam" id="PF14832"/>
    </source>
</evidence>
<sequence>MPLHRIYAAKGTFSPPEKKAIAQSITNIYNSIPIPAFYTVVVFIDVDEESIFVGGESNARFVIDLIQDAFAPYVRDRGLDWESHVEWVEREFWRENGMRPPLPNTEAEKKWVELNKPVPY</sequence>
<dbReference type="Pfam" id="PF14832">
    <property type="entry name" value="Tautomerase_3"/>
    <property type="match status" value="1"/>
</dbReference>